<dbReference type="InterPro" id="IPR012337">
    <property type="entry name" value="RNaseH-like_sf"/>
</dbReference>
<evidence type="ECO:0000313" key="7">
    <source>
        <dbReference type="EMBL" id="PRX11038.1"/>
    </source>
</evidence>
<evidence type="ECO:0000256" key="4">
    <source>
        <dbReference type="ARBA" id="ARBA00023172"/>
    </source>
</evidence>
<feature type="domain" description="DDE" evidence="5">
    <location>
        <begin position="69"/>
        <end position="204"/>
    </location>
</feature>
<evidence type="ECO:0000313" key="9">
    <source>
        <dbReference type="Proteomes" id="UP000239997"/>
    </source>
</evidence>
<dbReference type="RefSeq" id="WP_036579871.1">
    <property type="nucleotide sequence ID" value="NZ_JPJI01000023.1"/>
</dbReference>
<keyword evidence="3" id="KW-0238">DNA-binding</keyword>
<dbReference type="EMBL" id="PVNA01000012">
    <property type="protein sequence ID" value="PRX11038.1"/>
    <property type="molecule type" value="Genomic_DNA"/>
</dbReference>
<dbReference type="InterPro" id="IPR036397">
    <property type="entry name" value="RNaseH_sf"/>
</dbReference>
<keyword evidence="2" id="KW-0815">Transposition</keyword>
<reference evidence="7 9" key="2">
    <citation type="submission" date="2018-03" db="EMBL/GenBank/DDBJ databases">
        <title>Genomic Encyclopedia of Archaeal and Bacterial Type Strains, Phase II (KMG-II): from individual species to whole genera.</title>
        <authorList>
            <person name="Goeker M."/>
        </authorList>
    </citation>
    <scope>NUCLEOTIDE SEQUENCE [LARGE SCALE GENOMIC DNA]</scope>
    <source>
        <strain evidence="7 9">DSM 22727</strain>
    </source>
</reference>
<evidence type="ECO:0000256" key="3">
    <source>
        <dbReference type="ARBA" id="ARBA00023125"/>
    </source>
</evidence>
<gene>
    <name evidence="6" type="ORF">IL45_02375</name>
    <name evidence="7" type="ORF">LY02_02878</name>
</gene>
<dbReference type="Gene3D" id="3.30.420.10">
    <property type="entry name" value="Ribonuclease H-like superfamily/Ribonuclease H"/>
    <property type="match status" value="1"/>
</dbReference>
<dbReference type="Pfam" id="PF13610">
    <property type="entry name" value="DDE_Tnp_IS240"/>
    <property type="match status" value="1"/>
</dbReference>
<dbReference type="InterPro" id="IPR032874">
    <property type="entry name" value="DDE_dom"/>
</dbReference>
<organism evidence="6 8">
    <name type="scientific">Nonlabens ulvanivorans</name>
    <name type="common">Persicivirga ulvanivorans</name>
    <dbReference type="NCBI Taxonomy" id="906888"/>
    <lineage>
        <taxon>Bacteria</taxon>
        <taxon>Pseudomonadati</taxon>
        <taxon>Bacteroidota</taxon>
        <taxon>Flavobacteriia</taxon>
        <taxon>Flavobacteriales</taxon>
        <taxon>Flavobacteriaceae</taxon>
        <taxon>Nonlabens</taxon>
    </lineage>
</organism>
<evidence type="ECO:0000259" key="5">
    <source>
        <dbReference type="Pfam" id="PF13610"/>
    </source>
</evidence>
<dbReference type="InterPro" id="IPR047930">
    <property type="entry name" value="Transpos_IS6"/>
</dbReference>
<protein>
    <submittedName>
        <fullName evidence="6 7">Transposase</fullName>
    </submittedName>
</protein>
<evidence type="ECO:0000313" key="8">
    <source>
        <dbReference type="Proteomes" id="UP000028531"/>
    </source>
</evidence>
<dbReference type="Proteomes" id="UP000028531">
    <property type="component" value="Unassembled WGS sequence"/>
</dbReference>
<evidence type="ECO:0000313" key="6">
    <source>
        <dbReference type="EMBL" id="KEZ94012.1"/>
    </source>
</evidence>
<keyword evidence="4" id="KW-0233">DNA recombination</keyword>
<dbReference type="OrthoDB" id="1376408at2"/>
<comment type="caution">
    <text evidence="6">The sequence shown here is derived from an EMBL/GenBank/DDBJ whole genome shotgun (WGS) entry which is preliminary data.</text>
</comment>
<dbReference type="GO" id="GO:0003677">
    <property type="term" value="F:DNA binding"/>
    <property type="evidence" value="ECO:0007669"/>
    <property type="project" value="UniProtKB-KW"/>
</dbReference>
<dbReference type="PANTHER" id="PTHR35528">
    <property type="entry name" value="BLL1675 PROTEIN"/>
    <property type="match status" value="1"/>
</dbReference>
<accession>A0A084JYH8</accession>
<keyword evidence="9" id="KW-1185">Reference proteome</keyword>
<dbReference type="NCBIfam" id="NF033587">
    <property type="entry name" value="transpos_IS6"/>
    <property type="match status" value="1"/>
</dbReference>
<dbReference type="Proteomes" id="UP000239997">
    <property type="component" value="Unassembled WGS sequence"/>
</dbReference>
<name>A0A084JYH8_NONUL</name>
<dbReference type="GO" id="GO:0032196">
    <property type="term" value="P:transposition"/>
    <property type="evidence" value="ECO:0007669"/>
    <property type="project" value="UniProtKB-KW"/>
</dbReference>
<dbReference type="SUPFAM" id="SSF53098">
    <property type="entry name" value="Ribonuclease H-like"/>
    <property type="match status" value="1"/>
</dbReference>
<evidence type="ECO:0000256" key="2">
    <source>
        <dbReference type="ARBA" id="ARBA00022578"/>
    </source>
</evidence>
<reference evidence="6 8" key="1">
    <citation type="submission" date="2014-07" db="EMBL/GenBank/DDBJ databases">
        <title>Draft genome sequence of Nonlabens ulvanivorans, an ulvan degrading bacterium.</title>
        <authorList>
            <person name="Kopel M."/>
            <person name="Helbert W."/>
            <person name="Henrissat B."/>
            <person name="Doniger T."/>
            <person name="Banin E."/>
        </authorList>
    </citation>
    <scope>NUCLEOTIDE SEQUENCE [LARGE SCALE GENOMIC DNA]</scope>
    <source>
        <strain evidence="6 8">PLR</strain>
    </source>
</reference>
<dbReference type="AlphaFoldDB" id="A0A084JYH8"/>
<evidence type="ECO:0000256" key="1">
    <source>
        <dbReference type="ARBA" id="ARBA00002286"/>
    </source>
</evidence>
<dbReference type="GO" id="GO:0006310">
    <property type="term" value="P:DNA recombination"/>
    <property type="evidence" value="ECO:0007669"/>
    <property type="project" value="UniProtKB-KW"/>
</dbReference>
<comment type="function">
    <text evidence="1">Involved in the transposition of the insertion sequence.</text>
</comment>
<dbReference type="PANTHER" id="PTHR35528:SF3">
    <property type="entry name" value="BLL1675 PROTEIN"/>
    <property type="match status" value="1"/>
</dbReference>
<sequence length="222" mass="26288">MYHRHRYPHIIIQQAVYLKLRFSLSYRDVEELMSIRGVKVDHSTVQRWVFKFSKEIEENMNRRKRQVTDSWRLDETYIKVGGKDMYLYRAVDKQGNTIDFLLTKRRMKGSAQKFLNKAIKNNGKPRIINIDKSGANTAGIRTWNKRSHSVKKVKIRRVKYLNNIVEQDHRSIKRRVKITTGFKEFESAQRTLAGIEIIHMIRKDQILNPKTSTFKTFCSLAA</sequence>
<dbReference type="EMBL" id="JPJI01000023">
    <property type="protein sequence ID" value="KEZ94012.1"/>
    <property type="molecule type" value="Genomic_DNA"/>
</dbReference>
<proteinExistence type="predicted"/>
<dbReference type="InterPro" id="IPR052183">
    <property type="entry name" value="IS_Transposase"/>
</dbReference>